<comment type="catalytic activity">
    <reaction evidence="1">
        <text>ATP + protein L-histidine = ADP + protein N-phospho-L-histidine.</text>
        <dbReference type="EC" id="2.7.13.3"/>
    </reaction>
</comment>
<dbReference type="Gene3D" id="3.30.565.10">
    <property type="entry name" value="Histidine kinase-like ATPase, C-terminal domain"/>
    <property type="match status" value="1"/>
</dbReference>
<evidence type="ECO:0000256" key="10">
    <source>
        <dbReference type="SAM" id="MobiDB-lite"/>
    </source>
</evidence>
<evidence type="ECO:0000256" key="1">
    <source>
        <dbReference type="ARBA" id="ARBA00000085"/>
    </source>
</evidence>
<dbReference type="OrthoDB" id="9803176at2"/>
<dbReference type="InterPro" id="IPR051315">
    <property type="entry name" value="Bact_Chemotaxis_CheA"/>
</dbReference>
<dbReference type="FunFam" id="3.30.565.10:FF:000016">
    <property type="entry name" value="Chemotaxis protein CheA, putative"/>
    <property type="match status" value="1"/>
</dbReference>
<dbReference type="SMART" id="SM01231">
    <property type="entry name" value="H-kinase_dim"/>
    <property type="match status" value="1"/>
</dbReference>
<dbReference type="InterPro" id="IPR003594">
    <property type="entry name" value="HATPase_dom"/>
</dbReference>
<proteinExistence type="predicted"/>
<feature type="modified residue" description="Phosphohistidine" evidence="9">
    <location>
        <position position="48"/>
    </location>
</feature>
<dbReference type="SMART" id="SM00260">
    <property type="entry name" value="CheW"/>
    <property type="match status" value="1"/>
</dbReference>
<name>A0A844B6W8_9RHOB</name>
<dbReference type="Proteomes" id="UP000466730">
    <property type="component" value="Unassembled WGS sequence"/>
</dbReference>
<dbReference type="RefSeq" id="WP_153749408.1">
    <property type="nucleotide sequence ID" value="NZ_BAAADI010000045.1"/>
</dbReference>
<dbReference type="InterPro" id="IPR002545">
    <property type="entry name" value="CheW-lke_dom"/>
</dbReference>
<dbReference type="InterPro" id="IPR036061">
    <property type="entry name" value="CheW-like_dom_sf"/>
</dbReference>
<evidence type="ECO:0000313" key="15">
    <source>
        <dbReference type="Proteomes" id="UP000466730"/>
    </source>
</evidence>
<sequence length="758" mass="80071">MAEAEDDLKVGFLSEARELIERASEALLALERTPGEPRLVAALFRAVHTLKGNSGLFPIAALTGVVHRAEDLLDRVRAGEIALRPEMADALLDALDRVGAWLDVFEATDALPADAVPVGAALAERLAAFGPGATEPAAEGPGTDMTGGPPCGWLDDLPAADRAEAEALIAGGGSLVAIDYRPEEDCFFRGDDPLLTVLALPGRVWMSVATSEPLVPGIAFDPFRCVLRFRVLSRAPLDELTERLAYVAAQVSLYPIAAEAAPAAAAPVDPMLRDLLTAQAEMLAAAAPPQTLAGRIGSAARVIEAALARSGHATLAARVPGDRAAALAARDPAPLIALVAEALAAGTPAASSTRPEEPAAPPPPRRASVFRVDQARIDLLMKLAGELIVAKNALPYLAARAEETYGSRAMAREIKAHYEVFNRIVDEMQSAVMQVRMVPLGSVFERFRRLSRDLSRQLGKPIRFEIAGEETEADKNVVEDLADPLVHLIRNAMDHGIESADARAAAGKPAEGLVRLSARLAEDQVVIELADDGHGIDVARVRAKAVERGLLSAEAAAALPEDEAMRLILQPGFSTAEQVSSLSGRGVGMDVVASMVERAGGSLTLASRRGEGTTVSIRLPLSMAVRRVMMIELDGGLYGVPLESVLETIRVPQSAVHRHLGQAQIVLRDRLVPLFDTRRALRLAPLDPPPAELSVLVVTQGNDALGLIVDDFRAGTEVIPHPLDGPLAGVGWVSGAALLGDGSILLLLNLEDLLTCRS</sequence>
<dbReference type="Pfam" id="PF01627">
    <property type="entry name" value="Hpt"/>
    <property type="match status" value="1"/>
</dbReference>
<feature type="domain" description="Histidine kinase" evidence="11">
    <location>
        <begin position="378"/>
        <end position="623"/>
    </location>
</feature>
<dbReference type="InterPro" id="IPR008207">
    <property type="entry name" value="Sig_transdc_His_kin_Hpt_dom"/>
</dbReference>
<evidence type="ECO:0000256" key="3">
    <source>
        <dbReference type="ARBA" id="ARBA00021495"/>
    </source>
</evidence>
<feature type="domain" description="HPt" evidence="13">
    <location>
        <begin position="1"/>
        <end position="105"/>
    </location>
</feature>
<comment type="caution">
    <text evidence="14">The sequence shown here is derived from an EMBL/GenBank/DDBJ whole genome shotgun (WGS) entry which is preliminary data.</text>
</comment>
<reference evidence="14 15" key="1">
    <citation type="submission" date="2019-11" db="EMBL/GenBank/DDBJ databases">
        <title>Draft Whole-Genome sequence of the marine photosynthetic bacterium Rhodovulum strictum DSM 11289.</title>
        <authorList>
            <person name="Kyndt J.A."/>
            <person name="Meyer T.E."/>
        </authorList>
    </citation>
    <scope>NUCLEOTIDE SEQUENCE [LARGE SCALE GENOMIC DNA]</scope>
    <source>
        <strain evidence="14 15">DSM 11289</strain>
    </source>
</reference>
<dbReference type="PANTHER" id="PTHR43395:SF1">
    <property type="entry name" value="CHEMOTAXIS PROTEIN CHEA"/>
    <property type="match status" value="1"/>
</dbReference>
<dbReference type="InterPro" id="IPR037006">
    <property type="entry name" value="CheA-like_homodim_sf"/>
</dbReference>
<dbReference type="EC" id="2.7.13.3" evidence="2"/>
<dbReference type="GO" id="GO:0000155">
    <property type="term" value="F:phosphorelay sensor kinase activity"/>
    <property type="evidence" value="ECO:0007669"/>
    <property type="project" value="InterPro"/>
</dbReference>
<accession>A0A844B6W8</accession>
<dbReference type="PROSITE" id="PS50109">
    <property type="entry name" value="HIS_KIN"/>
    <property type="match status" value="1"/>
</dbReference>
<keyword evidence="15" id="KW-1185">Reference proteome</keyword>
<evidence type="ECO:0000256" key="6">
    <source>
        <dbReference type="ARBA" id="ARBA00022777"/>
    </source>
</evidence>
<dbReference type="Gene3D" id="1.10.287.560">
    <property type="entry name" value="Histidine kinase CheA-like, homodimeric domain"/>
    <property type="match status" value="1"/>
</dbReference>
<gene>
    <name evidence="14" type="ORF">GH815_14100</name>
</gene>
<dbReference type="PROSITE" id="PS50851">
    <property type="entry name" value="CHEW"/>
    <property type="match status" value="1"/>
</dbReference>
<dbReference type="Pfam" id="PF02518">
    <property type="entry name" value="HATPase_c"/>
    <property type="match status" value="1"/>
</dbReference>
<dbReference type="SUPFAM" id="SSF50341">
    <property type="entry name" value="CheW-like"/>
    <property type="match status" value="1"/>
</dbReference>
<evidence type="ECO:0000256" key="8">
    <source>
        <dbReference type="ARBA" id="ARBA00035100"/>
    </source>
</evidence>
<feature type="domain" description="CheW-like" evidence="12">
    <location>
        <begin position="625"/>
        <end position="758"/>
    </location>
</feature>
<evidence type="ECO:0000259" key="12">
    <source>
        <dbReference type="PROSITE" id="PS50851"/>
    </source>
</evidence>
<dbReference type="InterPro" id="IPR004105">
    <property type="entry name" value="CheA-like_dim"/>
</dbReference>
<dbReference type="PANTHER" id="PTHR43395">
    <property type="entry name" value="SENSOR HISTIDINE KINASE CHEA"/>
    <property type="match status" value="1"/>
</dbReference>
<dbReference type="InterPro" id="IPR004358">
    <property type="entry name" value="Sig_transdc_His_kin-like_C"/>
</dbReference>
<dbReference type="SUPFAM" id="SSF47226">
    <property type="entry name" value="Histidine-containing phosphotransfer domain, HPT domain"/>
    <property type="match status" value="1"/>
</dbReference>
<dbReference type="EMBL" id="WJPO01000024">
    <property type="protein sequence ID" value="MRH22126.1"/>
    <property type="molecule type" value="Genomic_DNA"/>
</dbReference>
<dbReference type="InterPro" id="IPR036890">
    <property type="entry name" value="HATPase_C_sf"/>
</dbReference>
<evidence type="ECO:0000313" key="14">
    <source>
        <dbReference type="EMBL" id="MRH22126.1"/>
    </source>
</evidence>
<dbReference type="SUPFAM" id="SSF47384">
    <property type="entry name" value="Homodimeric domain of signal transducing histidine kinase"/>
    <property type="match status" value="1"/>
</dbReference>
<evidence type="ECO:0000256" key="7">
    <source>
        <dbReference type="ARBA" id="ARBA00023012"/>
    </source>
</evidence>
<evidence type="ECO:0000259" key="13">
    <source>
        <dbReference type="PROSITE" id="PS50894"/>
    </source>
</evidence>
<protein>
    <recommendedName>
        <fullName evidence="3">Chemotaxis protein CheA</fullName>
        <ecNumber evidence="2">2.7.13.3</ecNumber>
    </recommendedName>
</protein>
<dbReference type="InterPro" id="IPR036097">
    <property type="entry name" value="HisK_dim/P_sf"/>
</dbReference>
<dbReference type="SMART" id="SM00073">
    <property type="entry name" value="HPT"/>
    <property type="match status" value="1"/>
</dbReference>
<dbReference type="Gene3D" id="2.30.30.40">
    <property type="entry name" value="SH3 Domains"/>
    <property type="match status" value="1"/>
</dbReference>
<evidence type="ECO:0000259" key="11">
    <source>
        <dbReference type="PROSITE" id="PS50109"/>
    </source>
</evidence>
<dbReference type="Pfam" id="PF02895">
    <property type="entry name" value="H-kinase_dim"/>
    <property type="match status" value="1"/>
</dbReference>
<keyword evidence="6" id="KW-0418">Kinase</keyword>
<dbReference type="PRINTS" id="PR00344">
    <property type="entry name" value="BCTRLSENSOR"/>
</dbReference>
<comment type="function">
    <text evidence="8">Involved in the transmission of sensory signals from the chemoreceptors to the flagellar motors. CheA is autophosphorylated; it can transfer its phosphate group to either CheB or CheY.</text>
</comment>
<dbReference type="GO" id="GO:0005737">
    <property type="term" value="C:cytoplasm"/>
    <property type="evidence" value="ECO:0007669"/>
    <property type="project" value="InterPro"/>
</dbReference>
<keyword evidence="7" id="KW-0902">Two-component regulatory system</keyword>
<dbReference type="SMART" id="SM00387">
    <property type="entry name" value="HATPase_c"/>
    <property type="match status" value="1"/>
</dbReference>
<evidence type="ECO:0000256" key="4">
    <source>
        <dbReference type="ARBA" id="ARBA00022553"/>
    </source>
</evidence>
<dbReference type="InterPro" id="IPR036641">
    <property type="entry name" value="HPT_dom_sf"/>
</dbReference>
<dbReference type="SUPFAM" id="SSF55874">
    <property type="entry name" value="ATPase domain of HSP90 chaperone/DNA topoisomerase II/histidine kinase"/>
    <property type="match status" value="1"/>
</dbReference>
<evidence type="ECO:0000256" key="5">
    <source>
        <dbReference type="ARBA" id="ARBA00022679"/>
    </source>
</evidence>
<dbReference type="Gene3D" id="1.20.120.160">
    <property type="entry name" value="HPT domain"/>
    <property type="match status" value="1"/>
</dbReference>
<keyword evidence="5" id="KW-0808">Transferase</keyword>
<keyword evidence="4 9" id="KW-0597">Phosphoprotein</keyword>
<organism evidence="14 15">
    <name type="scientific">Rhodovulum strictum</name>
    <dbReference type="NCBI Taxonomy" id="58314"/>
    <lineage>
        <taxon>Bacteria</taxon>
        <taxon>Pseudomonadati</taxon>
        <taxon>Pseudomonadota</taxon>
        <taxon>Alphaproteobacteria</taxon>
        <taxon>Rhodobacterales</taxon>
        <taxon>Paracoccaceae</taxon>
        <taxon>Rhodovulum</taxon>
    </lineage>
</organism>
<dbReference type="GO" id="GO:0006935">
    <property type="term" value="P:chemotaxis"/>
    <property type="evidence" value="ECO:0007669"/>
    <property type="project" value="InterPro"/>
</dbReference>
<dbReference type="AlphaFoldDB" id="A0A844B6W8"/>
<dbReference type="Pfam" id="PF01584">
    <property type="entry name" value="CheW"/>
    <property type="match status" value="1"/>
</dbReference>
<feature type="region of interest" description="Disordered" evidence="10">
    <location>
        <begin position="348"/>
        <end position="367"/>
    </location>
</feature>
<dbReference type="CDD" id="cd00088">
    <property type="entry name" value="HPT"/>
    <property type="match status" value="1"/>
</dbReference>
<dbReference type="PROSITE" id="PS50894">
    <property type="entry name" value="HPT"/>
    <property type="match status" value="1"/>
</dbReference>
<dbReference type="InterPro" id="IPR005467">
    <property type="entry name" value="His_kinase_dom"/>
</dbReference>
<evidence type="ECO:0000256" key="2">
    <source>
        <dbReference type="ARBA" id="ARBA00012438"/>
    </source>
</evidence>
<evidence type="ECO:0000256" key="9">
    <source>
        <dbReference type="PROSITE-ProRule" id="PRU00110"/>
    </source>
</evidence>